<keyword evidence="7" id="KW-0677">Repeat</keyword>
<dbReference type="GO" id="GO:0005886">
    <property type="term" value="C:plasma membrane"/>
    <property type="evidence" value="ECO:0007669"/>
    <property type="project" value="UniProtKB-SubCell"/>
</dbReference>
<comment type="caution">
    <text evidence="20">The sequence shown here is derived from an EMBL/GenBank/DDBJ whole genome shotgun (WGS) entry which is preliminary data.</text>
</comment>
<proteinExistence type="inferred from homology"/>
<comment type="subcellular location">
    <subcellularLocation>
        <location evidence="1 14">Cell membrane</location>
        <topology evidence="1 14">Multi-pass membrane protein</topology>
    </subcellularLocation>
</comment>
<dbReference type="GO" id="GO:0006508">
    <property type="term" value="P:proteolysis"/>
    <property type="evidence" value="ECO:0007669"/>
    <property type="project" value="UniProtKB-KW"/>
</dbReference>
<dbReference type="GO" id="GO:0008237">
    <property type="term" value="F:metallopeptidase activity"/>
    <property type="evidence" value="ECO:0007669"/>
    <property type="project" value="UniProtKB-UniRule"/>
</dbReference>
<keyword evidence="8 14" id="KW-0378">Hydrolase</keyword>
<reference evidence="20 21" key="1">
    <citation type="submission" date="2019-07" db="EMBL/GenBank/DDBJ databases">
        <title>Whole genome shotgun sequence of Pseudonocardia asaccharolytica NBRC 16224.</title>
        <authorList>
            <person name="Hosoyama A."/>
            <person name="Uohara A."/>
            <person name="Ohji S."/>
            <person name="Ichikawa N."/>
        </authorList>
    </citation>
    <scope>NUCLEOTIDE SEQUENCE [LARGE SCALE GENOMIC DNA]</scope>
    <source>
        <strain evidence="20 21">NBRC 16224</strain>
    </source>
</reference>
<feature type="transmembrane region" description="Helical" evidence="14">
    <location>
        <begin position="47"/>
        <end position="67"/>
    </location>
</feature>
<evidence type="ECO:0000256" key="2">
    <source>
        <dbReference type="ARBA" id="ARBA00007931"/>
    </source>
</evidence>
<dbReference type="GO" id="GO:0046872">
    <property type="term" value="F:metal ion binding"/>
    <property type="evidence" value="ECO:0007669"/>
    <property type="project" value="UniProtKB-UniRule"/>
</dbReference>
<evidence type="ECO:0000256" key="14">
    <source>
        <dbReference type="PIRNR" id="PIRNR006404"/>
    </source>
</evidence>
<protein>
    <recommendedName>
        <fullName evidence="14">Zinc metalloprotease</fullName>
    </recommendedName>
</protein>
<dbReference type="Pfam" id="PF00571">
    <property type="entry name" value="CBS"/>
    <property type="match status" value="2"/>
</dbReference>
<evidence type="ECO:0000256" key="7">
    <source>
        <dbReference type="ARBA" id="ARBA00022737"/>
    </source>
</evidence>
<dbReference type="SUPFAM" id="SSF54631">
    <property type="entry name" value="CBS-domain pair"/>
    <property type="match status" value="1"/>
</dbReference>
<dbReference type="InterPro" id="IPR000644">
    <property type="entry name" value="CBS_dom"/>
</dbReference>
<keyword evidence="6 14" id="KW-0479">Metal-binding</keyword>
<feature type="active site" evidence="15">
    <location>
        <position position="68"/>
    </location>
</feature>
<evidence type="ECO:0000259" key="19">
    <source>
        <dbReference type="Pfam" id="PF02163"/>
    </source>
</evidence>
<dbReference type="RefSeq" id="WP_161631706.1">
    <property type="nucleotide sequence ID" value="NZ_AUII01000012.1"/>
</dbReference>
<evidence type="ECO:0000256" key="17">
    <source>
        <dbReference type="SAM" id="MobiDB-lite"/>
    </source>
</evidence>
<keyword evidence="10 14" id="KW-1133">Transmembrane helix</keyword>
<dbReference type="AlphaFoldDB" id="A0A511D7H4"/>
<feature type="domain" description="Peptidase M50" evidence="19">
    <location>
        <begin position="140"/>
        <end position="196"/>
    </location>
</feature>
<dbReference type="CDD" id="cd06164">
    <property type="entry name" value="S2P-M50_SpoIVFB_CBS"/>
    <property type="match status" value="1"/>
</dbReference>
<dbReference type="Proteomes" id="UP000321328">
    <property type="component" value="Unassembled WGS sequence"/>
</dbReference>
<evidence type="ECO:0000256" key="3">
    <source>
        <dbReference type="ARBA" id="ARBA00022475"/>
    </source>
</evidence>
<dbReference type="InterPro" id="IPR008915">
    <property type="entry name" value="Peptidase_M50"/>
</dbReference>
<keyword evidence="5 14" id="KW-0812">Transmembrane</keyword>
<feature type="binding site" evidence="16">
    <location>
        <position position="71"/>
    </location>
    <ligand>
        <name>Zn(2+)</name>
        <dbReference type="ChEBI" id="CHEBI:29105"/>
        <note>catalytic</note>
    </ligand>
</feature>
<comment type="cofactor">
    <cofactor evidence="14 16">
        <name>Zn(2+)</name>
        <dbReference type="ChEBI" id="CHEBI:29105"/>
    </cofactor>
    <text evidence="14 16">Binds 1 zinc ion per subunit.</text>
</comment>
<evidence type="ECO:0000313" key="21">
    <source>
        <dbReference type="Proteomes" id="UP000321328"/>
    </source>
</evidence>
<evidence type="ECO:0000256" key="5">
    <source>
        <dbReference type="ARBA" id="ARBA00022692"/>
    </source>
</evidence>
<dbReference type="PIRSF" id="PIRSF006404">
    <property type="entry name" value="UCP006404_Pept_M50_CBS"/>
    <property type="match status" value="1"/>
</dbReference>
<evidence type="ECO:0000259" key="18">
    <source>
        <dbReference type="Pfam" id="PF00571"/>
    </source>
</evidence>
<keyword evidence="9 14" id="KW-0862">Zinc</keyword>
<evidence type="ECO:0000256" key="8">
    <source>
        <dbReference type="ARBA" id="ARBA00022801"/>
    </source>
</evidence>
<feature type="binding site" evidence="16">
    <location>
        <position position="166"/>
    </location>
    <ligand>
        <name>Zn(2+)</name>
        <dbReference type="ChEBI" id="CHEBI:29105"/>
        <note>catalytic</note>
    </ligand>
</feature>
<feature type="transmembrane region" description="Helical" evidence="14">
    <location>
        <begin position="188"/>
        <end position="209"/>
    </location>
</feature>
<evidence type="ECO:0000256" key="4">
    <source>
        <dbReference type="ARBA" id="ARBA00022670"/>
    </source>
</evidence>
<name>A0A511D7H4_9PSEU</name>
<evidence type="ECO:0000256" key="1">
    <source>
        <dbReference type="ARBA" id="ARBA00004651"/>
    </source>
</evidence>
<evidence type="ECO:0000256" key="16">
    <source>
        <dbReference type="PIRSR" id="PIRSR006404-2"/>
    </source>
</evidence>
<dbReference type="EMBL" id="BJVI01000068">
    <property type="protein sequence ID" value="GEL20373.1"/>
    <property type="molecule type" value="Genomic_DNA"/>
</dbReference>
<evidence type="ECO:0000256" key="11">
    <source>
        <dbReference type="ARBA" id="ARBA00023049"/>
    </source>
</evidence>
<dbReference type="PANTHER" id="PTHR39188:SF3">
    <property type="entry name" value="STAGE IV SPORULATION PROTEIN FB"/>
    <property type="match status" value="1"/>
</dbReference>
<evidence type="ECO:0000313" key="20">
    <source>
        <dbReference type="EMBL" id="GEL20373.1"/>
    </source>
</evidence>
<feature type="domain" description="CBS" evidence="18">
    <location>
        <begin position="247"/>
        <end position="302"/>
    </location>
</feature>
<accession>A0A511D7H4</accession>
<keyword evidence="11 14" id="KW-0482">Metalloprotease</keyword>
<keyword evidence="3 14" id="KW-1003">Cell membrane</keyword>
<dbReference type="STRING" id="1123024.GCA_000423625_02814"/>
<organism evidence="20 21">
    <name type="scientific">Pseudonocardia asaccharolytica DSM 44247 = NBRC 16224</name>
    <dbReference type="NCBI Taxonomy" id="1123024"/>
    <lineage>
        <taxon>Bacteria</taxon>
        <taxon>Bacillati</taxon>
        <taxon>Actinomycetota</taxon>
        <taxon>Actinomycetes</taxon>
        <taxon>Pseudonocardiales</taxon>
        <taxon>Pseudonocardiaceae</taxon>
        <taxon>Pseudonocardia</taxon>
    </lineage>
</organism>
<evidence type="ECO:0000256" key="10">
    <source>
        <dbReference type="ARBA" id="ARBA00022989"/>
    </source>
</evidence>
<evidence type="ECO:0000256" key="6">
    <source>
        <dbReference type="ARBA" id="ARBA00022723"/>
    </source>
</evidence>
<feature type="domain" description="Peptidase M50" evidence="19">
    <location>
        <begin position="56"/>
        <end position="131"/>
    </location>
</feature>
<feature type="binding site" evidence="16">
    <location>
        <position position="67"/>
    </location>
    <ligand>
        <name>Zn(2+)</name>
        <dbReference type="ChEBI" id="CHEBI:29105"/>
        <note>catalytic</note>
    </ligand>
</feature>
<keyword evidence="4 14" id="KW-0645">Protease</keyword>
<dbReference type="OrthoDB" id="9781963at2"/>
<sequence length="395" mass="41244">MRGTIPLGRFGGVPVGAHWSALIGVVLLGQLLAMTVLPMLVPGRSAATYWAAGGAAALAFILSLLAHELAHAVVARRNGLEVRRITIWLLGGVAEFADRPQRAGMQVRIALVGPMVSLVLAGLFAAASWLTVGSGGSALVAATLSWLASINLMLGVFNLLPGTPLDGGRVLHGLIWWRSGDRERATRIASGAGQFLGALLAGLGILLVLGGRGDGLWLLLVGWFLAGVAAGERRHEMVAGQVAGLRVGDVMNREPQVAPGWWTVQAFVDQLMTHHGPQHRVFPVVDLQGQATGVVGLADLAAVAAPDRVHVPVRSVMRRQPAELVVGEDTPLEKILSRPLVPGRDLVLVERDGRLAGLVGPGDLARTVELQALSGEPAGRTRGQGSPASLGDRGT</sequence>
<dbReference type="InterPro" id="IPR016483">
    <property type="entry name" value="UCP006404_Pept_M50_CBS"/>
</dbReference>
<keyword evidence="13 14" id="KW-0472">Membrane</keyword>
<comment type="similarity">
    <text evidence="2 14">Belongs to the peptidase M50B family.</text>
</comment>
<evidence type="ECO:0000256" key="12">
    <source>
        <dbReference type="ARBA" id="ARBA00023122"/>
    </source>
</evidence>
<evidence type="ECO:0000256" key="15">
    <source>
        <dbReference type="PIRSR" id="PIRSR006404-1"/>
    </source>
</evidence>
<keyword evidence="12" id="KW-0129">CBS domain</keyword>
<dbReference type="InterPro" id="IPR046342">
    <property type="entry name" value="CBS_dom_sf"/>
</dbReference>
<evidence type="ECO:0000256" key="13">
    <source>
        <dbReference type="ARBA" id="ARBA00023136"/>
    </source>
</evidence>
<gene>
    <name evidence="20" type="primary">rip3</name>
    <name evidence="20" type="ORF">PA7_42100</name>
</gene>
<dbReference type="Gene3D" id="3.10.580.10">
    <property type="entry name" value="CBS-domain"/>
    <property type="match status" value="1"/>
</dbReference>
<feature type="domain" description="CBS" evidence="18">
    <location>
        <begin position="313"/>
        <end position="367"/>
    </location>
</feature>
<feature type="transmembrane region" description="Helical" evidence="14">
    <location>
        <begin position="138"/>
        <end position="160"/>
    </location>
</feature>
<dbReference type="Pfam" id="PF02163">
    <property type="entry name" value="Peptidase_M50"/>
    <property type="match status" value="2"/>
</dbReference>
<feature type="transmembrane region" description="Helical" evidence="14">
    <location>
        <begin position="109"/>
        <end position="132"/>
    </location>
</feature>
<feature type="transmembrane region" description="Helical" evidence="14">
    <location>
        <begin position="21"/>
        <end position="41"/>
    </location>
</feature>
<keyword evidence="21" id="KW-1185">Reference proteome</keyword>
<feature type="region of interest" description="Disordered" evidence="17">
    <location>
        <begin position="374"/>
        <end position="395"/>
    </location>
</feature>
<evidence type="ECO:0000256" key="9">
    <source>
        <dbReference type="ARBA" id="ARBA00022833"/>
    </source>
</evidence>
<dbReference type="PANTHER" id="PTHR39188">
    <property type="entry name" value="MEMBRANE-ASSOCIATED ZINC METALLOPROTEASE M50B"/>
    <property type="match status" value="1"/>
</dbReference>